<proteinExistence type="predicted"/>
<accession>A0A8J2RRP9</accession>
<dbReference type="AlphaFoldDB" id="A0A8J2RRP9"/>
<organism evidence="1 2">
    <name type="scientific">Daphnia galeata</name>
    <dbReference type="NCBI Taxonomy" id="27404"/>
    <lineage>
        <taxon>Eukaryota</taxon>
        <taxon>Metazoa</taxon>
        <taxon>Ecdysozoa</taxon>
        <taxon>Arthropoda</taxon>
        <taxon>Crustacea</taxon>
        <taxon>Branchiopoda</taxon>
        <taxon>Diplostraca</taxon>
        <taxon>Cladocera</taxon>
        <taxon>Anomopoda</taxon>
        <taxon>Daphniidae</taxon>
        <taxon>Daphnia</taxon>
    </lineage>
</organism>
<gene>
    <name evidence="1" type="ORF">DGAL_LOCUS9346</name>
</gene>
<dbReference type="EMBL" id="CAKKLH010000223">
    <property type="protein sequence ID" value="CAH0106195.1"/>
    <property type="molecule type" value="Genomic_DNA"/>
</dbReference>
<evidence type="ECO:0000313" key="1">
    <source>
        <dbReference type="EMBL" id="CAH0106195.1"/>
    </source>
</evidence>
<name>A0A8J2RRP9_9CRUS</name>
<keyword evidence="2" id="KW-1185">Reference proteome</keyword>
<protein>
    <submittedName>
        <fullName evidence="1">Uncharacterized protein</fullName>
    </submittedName>
</protein>
<dbReference type="OrthoDB" id="6371946at2759"/>
<sequence length="172" mass="19862">MTFVHSAIDKDFFTKIPLEKDIDLVSDRKWVISKQHNKGRLLGNSPVVEVLTKSLSIASAIFTIWIFAETRKKPANVKHVTSEQFEDLNGHMEYFNIQMEDVQHSLIQLTCLFDTLHAQTKNPKPVNRKCLQFIQKTRQTEMYAPVLAKTSHFITNNHIENQNSLSTSHQLK</sequence>
<reference evidence="1" key="1">
    <citation type="submission" date="2021-11" db="EMBL/GenBank/DDBJ databases">
        <authorList>
            <person name="Schell T."/>
        </authorList>
    </citation>
    <scope>NUCLEOTIDE SEQUENCE</scope>
    <source>
        <strain evidence="1">M5</strain>
    </source>
</reference>
<evidence type="ECO:0000313" key="2">
    <source>
        <dbReference type="Proteomes" id="UP000789390"/>
    </source>
</evidence>
<comment type="caution">
    <text evidence="1">The sequence shown here is derived from an EMBL/GenBank/DDBJ whole genome shotgun (WGS) entry which is preliminary data.</text>
</comment>
<dbReference type="Proteomes" id="UP000789390">
    <property type="component" value="Unassembled WGS sequence"/>
</dbReference>